<evidence type="ECO:0000313" key="2">
    <source>
        <dbReference type="WBParaSite" id="PSAMB.scaffold3023size21861.g20125.t1"/>
    </source>
</evidence>
<protein>
    <submittedName>
        <fullName evidence="2">Uncharacterized protein</fullName>
    </submittedName>
</protein>
<evidence type="ECO:0000313" key="1">
    <source>
        <dbReference type="Proteomes" id="UP000887566"/>
    </source>
</evidence>
<keyword evidence="1" id="KW-1185">Reference proteome</keyword>
<name>A0A914W4F4_9BILA</name>
<sequence length="77" mass="8744">MSESFALSTSDDADNDLTTVATKMRTAITITGTVTERIVRPAWKVERAKILQKRFPKEPRNRTSQALVMDQYFKLAP</sequence>
<organism evidence="1 2">
    <name type="scientific">Plectus sambesii</name>
    <dbReference type="NCBI Taxonomy" id="2011161"/>
    <lineage>
        <taxon>Eukaryota</taxon>
        <taxon>Metazoa</taxon>
        <taxon>Ecdysozoa</taxon>
        <taxon>Nematoda</taxon>
        <taxon>Chromadorea</taxon>
        <taxon>Plectida</taxon>
        <taxon>Plectina</taxon>
        <taxon>Plectoidea</taxon>
        <taxon>Plectidae</taxon>
        <taxon>Plectus</taxon>
    </lineage>
</organism>
<dbReference type="WBParaSite" id="PSAMB.scaffold3023size21861.g20125.t1">
    <property type="protein sequence ID" value="PSAMB.scaffold3023size21861.g20125.t1"/>
    <property type="gene ID" value="PSAMB.scaffold3023size21861.g20125"/>
</dbReference>
<accession>A0A914W4F4</accession>
<proteinExistence type="predicted"/>
<dbReference type="Proteomes" id="UP000887566">
    <property type="component" value="Unplaced"/>
</dbReference>
<reference evidence="2" key="1">
    <citation type="submission" date="2022-11" db="UniProtKB">
        <authorList>
            <consortium name="WormBaseParasite"/>
        </authorList>
    </citation>
    <scope>IDENTIFICATION</scope>
</reference>
<dbReference type="AlphaFoldDB" id="A0A914W4F4"/>